<feature type="compositionally biased region" description="Pro residues" evidence="1">
    <location>
        <begin position="1"/>
        <end position="12"/>
    </location>
</feature>
<evidence type="ECO:0000313" key="2">
    <source>
        <dbReference type="EMBL" id="KAG8518795.1"/>
    </source>
</evidence>
<proteinExistence type="predicted"/>
<reference evidence="2" key="1">
    <citation type="journal article" date="2021" name="Evol. Appl.">
        <title>The genome of the Pyrenean desman and the effects of bottlenecks and inbreeding on the genomic landscape of an endangered species.</title>
        <authorList>
            <person name="Escoda L."/>
            <person name="Castresana J."/>
        </authorList>
    </citation>
    <scope>NUCLEOTIDE SEQUENCE</scope>
    <source>
        <strain evidence="2">IBE-C5619</strain>
    </source>
</reference>
<dbReference type="Proteomes" id="UP000700334">
    <property type="component" value="Unassembled WGS sequence"/>
</dbReference>
<name>A0A8J6DT14_GALPY</name>
<sequence>MAQVGPPPPPAPQLTSTPTFISATSTPGRLCWAQACGPRSSTAEGRASELDPADCAASPP</sequence>
<gene>
    <name evidence="2" type="ORF">J0S82_012419</name>
</gene>
<dbReference type="EMBL" id="JAGFMF010011623">
    <property type="protein sequence ID" value="KAG8518795.1"/>
    <property type="molecule type" value="Genomic_DNA"/>
</dbReference>
<dbReference type="AlphaFoldDB" id="A0A8J6DT14"/>
<feature type="region of interest" description="Disordered" evidence="1">
    <location>
        <begin position="1"/>
        <end position="22"/>
    </location>
</feature>
<feature type="region of interest" description="Disordered" evidence="1">
    <location>
        <begin position="37"/>
        <end position="60"/>
    </location>
</feature>
<organism evidence="2 3">
    <name type="scientific">Galemys pyrenaicus</name>
    <name type="common">Iberian desman</name>
    <name type="synonym">Pyrenean desman</name>
    <dbReference type="NCBI Taxonomy" id="202257"/>
    <lineage>
        <taxon>Eukaryota</taxon>
        <taxon>Metazoa</taxon>
        <taxon>Chordata</taxon>
        <taxon>Craniata</taxon>
        <taxon>Vertebrata</taxon>
        <taxon>Euteleostomi</taxon>
        <taxon>Mammalia</taxon>
        <taxon>Eutheria</taxon>
        <taxon>Laurasiatheria</taxon>
        <taxon>Eulipotyphla</taxon>
        <taxon>Talpidae</taxon>
        <taxon>Galemys</taxon>
    </lineage>
</organism>
<evidence type="ECO:0000313" key="3">
    <source>
        <dbReference type="Proteomes" id="UP000700334"/>
    </source>
</evidence>
<comment type="caution">
    <text evidence="2">The sequence shown here is derived from an EMBL/GenBank/DDBJ whole genome shotgun (WGS) entry which is preliminary data.</text>
</comment>
<accession>A0A8J6DT14</accession>
<keyword evidence="3" id="KW-1185">Reference proteome</keyword>
<protein>
    <submittedName>
        <fullName evidence="2">Uncharacterized protein</fullName>
    </submittedName>
</protein>
<evidence type="ECO:0000256" key="1">
    <source>
        <dbReference type="SAM" id="MobiDB-lite"/>
    </source>
</evidence>